<feature type="transmembrane region" description="Helical" evidence="7">
    <location>
        <begin position="148"/>
        <end position="168"/>
    </location>
</feature>
<keyword evidence="6 7" id="KW-0472">Membrane</keyword>
<comment type="caution">
    <text evidence="9">The sequence shown here is derived from an EMBL/GenBank/DDBJ whole genome shotgun (WGS) entry which is preliminary data.</text>
</comment>
<evidence type="ECO:0000313" key="9">
    <source>
        <dbReference type="EMBL" id="GAA4521409.1"/>
    </source>
</evidence>
<evidence type="ECO:0000256" key="7">
    <source>
        <dbReference type="SAM" id="Phobius"/>
    </source>
</evidence>
<keyword evidence="4 7" id="KW-0812">Transmembrane</keyword>
<keyword evidence="5 7" id="KW-1133">Transmembrane helix</keyword>
<keyword evidence="10" id="KW-1185">Reference proteome</keyword>
<gene>
    <name evidence="9" type="ORF">GCM10023191_099900</name>
</gene>
<feature type="transmembrane region" description="Helical" evidence="7">
    <location>
        <begin position="116"/>
        <end position="136"/>
    </location>
</feature>
<evidence type="ECO:0000259" key="8">
    <source>
        <dbReference type="Pfam" id="PF03458"/>
    </source>
</evidence>
<feature type="transmembrane region" description="Helical" evidence="7">
    <location>
        <begin position="34"/>
        <end position="51"/>
    </location>
</feature>
<evidence type="ECO:0000313" key="10">
    <source>
        <dbReference type="Proteomes" id="UP001500503"/>
    </source>
</evidence>
<feature type="transmembrane region" description="Helical" evidence="7">
    <location>
        <begin position="174"/>
        <end position="192"/>
    </location>
</feature>
<dbReference type="InterPro" id="IPR005115">
    <property type="entry name" value="Gly_transporter"/>
</dbReference>
<evidence type="ECO:0000256" key="6">
    <source>
        <dbReference type="ARBA" id="ARBA00023136"/>
    </source>
</evidence>
<dbReference type="RefSeq" id="WP_345475701.1">
    <property type="nucleotide sequence ID" value="NZ_BAABHF010000069.1"/>
</dbReference>
<keyword evidence="3" id="KW-1003">Cell membrane</keyword>
<accession>A0ABP8R8V8</accession>
<evidence type="ECO:0000256" key="1">
    <source>
        <dbReference type="ARBA" id="ARBA00004651"/>
    </source>
</evidence>
<dbReference type="EMBL" id="BAABHF010000069">
    <property type="protein sequence ID" value="GAA4521409.1"/>
    <property type="molecule type" value="Genomic_DNA"/>
</dbReference>
<feature type="domain" description="Glycine transporter" evidence="8">
    <location>
        <begin position="9"/>
        <end position="84"/>
    </location>
</feature>
<evidence type="ECO:0000256" key="2">
    <source>
        <dbReference type="ARBA" id="ARBA00008193"/>
    </source>
</evidence>
<protein>
    <submittedName>
        <fullName evidence="9">Trimeric intracellular cation channel family protein</fullName>
    </submittedName>
</protein>
<feature type="domain" description="Glycine transporter" evidence="8">
    <location>
        <begin position="96"/>
        <end position="168"/>
    </location>
</feature>
<evidence type="ECO:0000256" key="5">
    <source>
        <dbReference type="ARBA" id="ARBA00022989"/>
    </source>
</evidence>
<evidence type="ECO:0000256" key="3">
    <source>
        <dbReference type="ARBA" id="ARBA00022475"/>
    </source>
</evidence>
<reference evidence="10" key="1">
    <citation type="journal article" date="2019" name="Int. J. Syst. Evol. Microbiol.">
        <title>The Global Catalogue of Microorganisms (GCM) 10K type strain sequencing project: providing services to taxonomists for standard genome sequencing and annotation.</title>
        <authorList>
            <consortium name="The Broad Institute Genomics Platform"/>
            <consortium name="The Broad Institute Genome Sequencing Center for Infectious Disease"/>
            <person name="Wu L."/>
            <person name="Ma J."/>
        </authorList>
    </citation>
    <scope>NUCLEOTIDE SEQUENCE [LARGE SCALE GENOMIC DNA]</scope>
    <source>
        <strain evidence="10">JCM 17933</strain>
    </source>
</reference>
<proteinExistence type="inferred from homology"/>
<dbReference type="PANTHER" id="PTHR30506">
    <property type="entry name" value="INNER MEMBRANE PROTEIN"/>
    <property type="match status" value="1"/>
</dbReference>
<name>A0ABP8R8V8_9ACTN</name>
<feature type="transmembrane region" description="Helical" evidence="7">
    <location>
        <begin position="90"/>
        <end position="110"/>
    </location>
</feature>
<dbReference type="Pfam" id="PF03458">
    <property type="entry name" value="Gly_transporter"/>
    <property type="match status" value="2"/>
</dbReference>
<organism evidence="9 10">
    <name type="scientific">Actinoallomurus oryzae</name>
    <dbReference type="NCBI Taxonomy" id="502180"/>
    <lineage>
        <taxon>Bacteria</taxon>
        <taxon>Bacillati</taxon>
        <taxon>Actinomycetota</taxon>
        <taxon>Actinomycetes</taxon>
        <taxon>Streptosporangiales</taxon>
        <taxon>Thermomonosporaceae</taxon>
        <taxon>Actinoallomurus</taxon>
    </lineage>
</organism>
<feature type="transmembrane region" description="Helical" evidence="7">
    <location>
        <begin position="66"/>
        <end position="83"/>
    </location>
</feature>
<dbReference type="PANTHER" id="PTHR30506:SF3">
    <property type="entry name" value="UPF0126 INNER MEMBRANE PROTEIN YADS-RELATED"/>
    <property type="match status" value="1"/>
</dbReference>
<comment type="similarity">
    <text evidence="2">Belongs to the UPF0126 family.</text>
</comment>
<comment type="subcellular location">
    <subcellularLocation>
        <location evidence="1">Cell membrane</location>
        <topology evidence="1">Multi-pass membrane protein</topology>
    </subcellularLocation>
</comment>
<evidence type="ECO:0000256" key="4">
    <source>
        <dbReference type="ARBA" id="ARBA00022692"/>
    </source>
</evidence>
<feature type="transmembrane region" description="Helical" evidence="7">
    <location>
        <begin position="6"/>
        <end position="27"/>
    </location>
</feature>
<sequence>MPEPPLLLTLDLAGTFAFALNGAITGLRATRLDIVGVLTLGMMTALGGGVVRDVLIGASPPATFRYWPYLVVAAGGALVAFFLSRPLRRFALHIELFDAAGLSLFCVTGATKSLQYGLAVAPAVILGAVTGVGGGTIRDVLVRRVPTVLTSGLYAIPALVGAAVAVAAVRTGVYGLPAALGAALACFLIRVAGIRYNLNAPVAPEARDGE</sequence>
<dbReference type="Proteomes" id="UP001500503">
    <property type="component" value="Unassembled WGS sequence"/>
</dbReference>